<feature type="compositionally biased region" description="Polar residues" evidence="4">
    <location>
        <begin position="258"/>
        <end position="268"/>
    </location>
</feature>
<comment type="similarity">
    <text evidence="1">Belongs to the type-I restriction system S methylase family.</text>
</comment>
<gene>
    <name evidence="6" type="ORF">NP589_21335</name>
</gene>
<dbReference type="PANTHER" id="PTHR43140">
    <property type="entry name" value="TYPE-1 RESTRICTION ENZYME ECOKI SPECIFICITY PROTEIN"/>
    <property type="match status" value="1"/>
</dbReference>
<protein>
    <submittedName>
        <fullName evidence="6">Restriction endonuclease subunit S</fullName>
        <ecNumber evidence="6">3.1.21.-</ecNumber>
    </submittedName>
</protein>
<dbReference type="Pfam" id="PF01420">
    <property type="entry name" value="Methylase_S"/>
    <property type="match status" value="1"/>
</dbReference>
<dbReference type="CDD" id="cd17244">
    <property type="entry name" value="RMtype1_S_Apa101655I-TRD2-CR2_like"/>
    <property type="match status" value="1"/>
</dbReference>
<feature type="compositionally biased region" description="Basic and acidic residues" evidence="4">
    <location>
        <begin position="239"/>
        <end position="257"/>
    </location>
</feature>
<dbReference type="GO" id="GO:0004519">
    <property type="term" value="F:endonuclease activity"/>
    <property type="evidence" value="ECO:0007669"/>
    <property type="project" value="UniProtKB-KW"/>
</dbReference>
<evidence type="ECO:0000256" key="3">
    <source>
        <dbReference type="ARBA" id="ARBA00023125"/>
    </source>
</evidence>
<dbReference type="RefSeq" id="WP_256608777.1">
    <property type="nucleotide sequence ID" value="NZ_JANIBL010000123.1"/>
</dbReference>
<feature type="domain" description="Type I restriction modification DNA specificity" evidence="5">
    <location>
        <begin position="44"/>
        <end position="212"/>
    </location>
</feature>
<evidence type="ECO:0000313" key="7">
    <source>
        <dbReference type="Proteomes" id="UP001524570"/>
    </source>
</evidence>
<dbReference type="EC" id="3.1.21.-" evidence="6"/>
<dbReference type="Gene3D" id="3.90.220.20">
    <property type="entry name" value="DNA methylase specificity domains"/>
    <property type="match status" value="2"/>
</dbReference>
<dbReference type="InterPro" id="IPR051212">
    <property type="entry name" value="Type-I_RE_S_subunit"/>
</dbReference>
<dbReference type="InterPro" id="IPR044946">
    <property type="entry name" value="Restrct_endonuc_typeI_TRD_sf"/>
</dbReference>
<comment type="caution">
    <text evidence="6">The sequence shown here is derived from an EMBL/GenBank/DDBJ whole genome shotgun (WGS) entry which is preliminary data.</text>
</comment>
<evidence type="ECO:0000256" key="2">
    <source>
        <dbReference type="ARBA" id="ARBA00022747"/>
    </source>
</evidence>
<dbReference type="PANTHER" id="PTHR43140:SF1">
    <property type="entry name" value="TYPE I RESTRICTION ENZYME ECOKI SPECIFICITY SUBUNIT"/>
    <property type="match status" value="1"/>
</dbReference>
<dbReference type="InterPro" id="IPR000055">
    <property type="entry name" value="Restrct_endonuc_typeI_TRD"/>
</dbReference>
<organism evidence="6 7">
    <name type="scientific">Methylomonas rosea</name>
    <dbReference type="NCBI Taxonomy" id="2952227"/>
    <lineage>
        <taxon>Bacteria</taxon>
        <taxon>Pseudomonadati</taxon>
        <taxon>Pseudomonadota</taxon>
        <taxon>Gammaproteobacteria</taxon>
        <taxon>Methylococcales</taxon>
        <taxon>Methylococcaceae</taxon>
        <taxon>Methylomonas</taxon>
    </lineage>
</organism>
<dbReference type="GO" id="GO:0016787">
    <property type="term" value="F:hydrolase activity"/>
    <property type="evidence" value="ECO:0007669"/>
    <property type="project" value="UniProtKB-KW"/>
</dbReference>
<keyword evidence="6" id="KW-0540">Nuclease</keyword>
<evidence type="ECO:0000256" key="1">
    <source>
        <dbReference type="ARBA" id="ARBA00010923"/>
    </source>
</evidence>
<name>A0ABT1TYX3_9GAMM</name>
<keyword evidence="3" id="KW-0238">DNA-binding</keyword>
<reference evidence="6 7" key="1">
    <citation type="submission" date="2022-07" db="EMBL/GenBank/DDBJ databases">
        <title>Methylomonas rivi sp. nov., Methylomonas rosea sp. nov., Methylomonas aureus sp. nov. and Methylomonas subterranea sp. nov., four novel methanotrophs isolated from a freshwater creek and the deep terrestrial subsurface.</title>
        <authorList>
            <person name="Abin C."/>
            <person name="Sankaranarayanan K."/>
            <person name="Garner C."/>
            <person name="Sindelar R."/>
            <person name="Kotary K."/>
            <person name="Garner R."/>
            <person name="Barclay S."/>
            <person name="Lawson P."/>
            <person name="Krumholz L."/>
        </authorList>
    </citation>
    <scope>NUCLEOTIDE SEQUENCE [LARGE SCALE GENOMIC DNA]</scope>
    <source>
        <strain evidence="6 7">WSC-7</strain>
    </source>
</reference>
<dbReference type="SUPFAM" id="SSF116734">
    <property type="entry name" value="DNA methylase specificity domain"/>
    <property type="match status" value="2"/>
</dbReference>
<evidence type="ECO:0000259" key="5">
    <source>
        <dbReference type="Pfam" id="PF01420"/>
    </source>
</evidence>
<keyword evidence="7" id="KW-1185">Reference proteome</keyword>
<sequence length="558" mass="62006">NDEPATELLKQIKMEKALLVQSGEIKKQLGLPEVSVDEQFFKSPESWVWTRFGEVADFSAGRTPSRHDLSFWNTGEYAWISIADMKDGETIFKTKETISEKAKTQVFSSDPVGAGTIIMSFKLTIGKIARLGIPAFHNEAIISIRPHLSALDEYLFMVLPQFSREGNTKDAIKGATLNRESITNILLPLPPLAEQHRIVAKVDELMVLCDQLQAAQTEREQSRDRLVAASLNKLNQSEQSRRPGRDCRDPDFRDESNTKPTTPATIQAKQPAKIAEAPPGYLPVNWLPAIPRHSLTGAGSAGTTGFDNVYFVLENLPRLTTRPAHIKQLRQTILNLAVRGKLVPQDPNEESADKHLESLRNEKIELIRQGLIRKPRRNEERFEPKTDVSMPIGWGSGCVADFGAAVENAIVDGPFGSNLKISDYDPDGTFPVITISNINEGFELSSLRKVNEKKFTELKRSAVHANDLLVAKIGSSYGKVGIYPPYMPTGIIPANLLKITPNPKMSWQFLIIVLKSPDFKNELENIVQFTAQPAFGVSKFKLLPIFPNNTASSPKSMN</sequence>
<proteinExistence type="inferred from homology"/>
<dbReference type="Proteomes" id="UP001524570">
    <property type="component" value="Unassembled WGS sequence"/>
</dbReference>
<evidence type="ECO:0000256" key="4">
    <source>
        <dbReference type="SAM" id="MobiDB-lite"/>
    </source>
</evidence>
<dbReference type="EMBL" id="JANIBL010000123">
    <property type="protein sequence ID" value="MCQ8119968.1"/>
    <property type="molecule type" value="Genomic_DNA"/>
</dbReference>
<keyword evidence="6" id="KW-0255">Endonuclease</keyword>
<keyword evidence="6" id="KW-0378">Hydrolase</keyword>
<evidence type="ECO:0000313" key="6">
    <source>
        <dbReference type="EMBL" id="MCQ8119968.1"/>
    </source>
</evidence>
<accession>A0ABT1TYX3</accession>
<keyword evidence="2" id="KW-0680">Restriction system</keyword>
<feature type="non-terminal residue" evidence="6">
    <location>
        <position position="1"/>
    </location>
</feature>
<feature type="region of interest" description="Disordered" evidence="4">
    <location>
        <begin position="232"/>
        <end position="272"/>
    </location>
</feature>